<keyword evidence="2" id="KW-1185">Reference proteome</keyword>
<dbReference type="EMBL" id="JASNQZ010000001">
    <property type="protein sequence ID" value="KAL0961112.1"/>
    <property type="molecule type" value="Genomic_DNA"/>
</dbReference>
<organism evidence="1 2">
    <name type="scientific">Hohenbuehelia grisea</name>
    <dbReference type="NCBI Taxonomy" id="104357"/>
    <lineage>
        <taxon>Eukaryota</taxon>
        <taxon>Fungi</taxon>
        <taxon>Dikarya</taxon>
        <taxon>Basidiomycota</taxon>
        <taxon>Agaricomycotina</taxon>
        <taxon>Agaricomycetes</taxon>
        <taxon>Agaricomycetidae</taxon>
        <taxon>Agaricales</taxon>
        <taxon>Pleurotineae</taxon>
        <taxon>Pleurotaceae</taxon>
        <taxon>Hohenbuehelia</taxon>
    </lineage>
</organism>
<accession>A0ABR3K1B0</accession>
<dbReference type="Proteomes" id="UP001556367">
    <property type="component" value="Unassembled WGS sequence"/>
</dbReference>
<comment type="caution">
    <text evidence="1">The sequence shown here is derived from an EMBL/GenBank/DDBJ whole genome shotgun (WGS) entry which is preliminary data.</text>
</comment>
<sequence length="307" mass="33138">MYINETTIQNVGAAIQRHLVSIPAFRKTSASGRRVFSTDLALIALGVRTGHLVDAIAPSDLVRAFSQLLEAIRKEFSIFNNVLLLHDESAEQVFFVNTPLLRQRACLLGITRSLCDNSVHFLRLADTPILLPDVPDELRALVSVLIAQLPETSTDHSNTAAVALPLALALPSVACTPQTLVPLAGIILEYPLAYVPADNPSPGTSTQTFLAGEPVDVYRCLLKATGTSHNDRDASSPSVLPHSLLQFSCPASAGEMHPCLAPERLIACLGAHFTARLEGEPSDRVDGQGQLMVEVKHTREVFDRLAL</sequence>
<evidence type="ECO:0000313" key="1">
    <source>
        <dbReference type="EMBL" id="KAL0961112.1"/>
    </source>
</evidence>
<protein>
    <submittedName>
        <fullName evidence="1">Uncharacterized protein</fullName>
    </submittedName>
</protein>
<evidence type="ECO:0000313" key="2">
    <source>
        <dbReference type="Proteomes" id="UP001556367"/>
    </source>
</evidence>
<reference evidence="2" key="1">
    <citation type="submission" date="2024-06" db="EMBL/GenBank/DDBJ databases">
        <title>Multi-omics analyses provide insights into the biosynthesis of the anticancer antibiotic pleurotin in Hohenbuehelia grisea.</title>
        <authorList>
            <person name="Weaver J.A."/>
            <person name="Alberti F."/>
        </authorList>
    </citation>
    <scope>NUCLEOTIDE SEQUENCE [LARGE SCALE GENOMIC DNA]</scope>
    <source>
        <strain evidence="2">T-177</strain>
    </source>
</reference>
<name>A0ABR3K1B0_9AGAR</name>
<gene>
    <name evidence="1" type="ORF">HGRIS_006089</name>
</gene>
<proteinExistence type="predicted"/>